<evidence type="ECO:0000313" key="1">
    <source>
        <dbReference type="EMBL" id="KAH9421900.1"/>
    </source>
</evidence>
<gene>
    <name evidence="1" type="ORF">DERP_002190</name>
</gene>
<protein>
    <submittedName>
        <fullName evidence="1">Uncharacterized protein</fullName>
    </submittedName>
</protein>
<dbReference type="EMBL" id="NJHN03000037">
    <property type="protein sequence ID" value="KAH9421900.1"/>
    <property type="molecule type" value="Genomic_DNA"/>
</dbReference>
<proteinExistence type="predicted"/>
<organism evidence="1 2">
    <name type="scientific">Dermatophagoides pteronyssinus</name>
    <name type="common">European house dust mite</name>
    <dbReference type="NCBI Taxonomy" id="6956"/>
    <lineage>
        <taxon>Eukaryota</taxon>
        <taxon>Metazoa</taxon>
        <taxon>Ecdysozoa</taxon>
        <taxon>Arthropoda</taxon>
        <taxon>Chelicerata</taxon>
        <taxon>Arachnida</taxon>
        <taxon>Acari</taxon>
        <taxon>Acariformes</taxon>
        <taxon>Sarcoptiformes</taxon>
        <taxon>Astigmata</taxon>
        <taxon>Psoroptidia</taxon>
        <taxon>Analgoidea</taxon>
        <taxon>Pyroglyphidae</taxon>
        <taxon>Dermatophagoidinae</taxon>
        <taxon>Dermatophagoides</taxon>
    </lineage>
</organism>
<sequence length="98" mass="10594">MVSSIVNCSTSSNRSQASISEFCFMKYVAHSCIKFENSRFKSVSNNINTFNISGIRSNPVAVSICRVILANVSKSSSASSLPLADNNFINTVISSFKS</sequence>
<accession>A0ABQ8JHP8</accession>
<evidence type="ECO:0000313" key="2">
    <source>
        <dbReference type="Proteomes" id="UP000887458"/>
    </source>
</evidence>
<name>A0ABQ8JHP8_DERPT</name>
<keyword evidence="2" id="KW-1185">Reference proteome</keyword>
<reference evidence="1 2" key="2">
    <citation type="journal article" date="2022" name="Mol. Biol. Evol.">
        <title>Comparative Genomics Reveals Insights into the Divergent Evolution of Astigmatic Mites and Household Pest Adaptations.</title>
        <authorList>
            <person name="Xiong Q."/>
            <person name="Wan A.T."/>
            <person name="Liu X."/>
            <person name="Fung C.S."/>
            <person name="Xiao X."/>
            <person name="Malainual N."/>
            <person name="Hou J."/>
            <person name="Wang L."/>
            <person name="Wang M."/>
            <person name="Yang K.Y."/>
            <person name="Cui Y."/>
            <person name="Leung E.L."/>
            <person name="Nong W."/>
            <person name="Shin S.K."/>
            <person name="Au S.W."/>
            <person name="Jeong K.Y."/>
            <person name="Chew F.T."/>
            <person name="Hui J.H."/>
            <person name="Leung T.F."/>
            <person name="Tungtrongchitr A."/>
            <person name="Zhong N."/>
            <person name="Liu Z."/>
            <person name="Tsui S.K."/>
        </authorList>
    </citation>
    <scope>NUCLEOTIDE SEQUENCE [LARGE SCALE GENOMIC DNA]</scope>
    <source>
        <strain evidence="1">Derp</strain>
    </source>
</reference>
<dbReference type="Proteomes" id="UP000887458">
    <property type="component" value="Unassembled WGS sequence"/>
</dbReference>
<reference evidence="1 2" key="1">
    <citation type="journal article" date="2018" name="J. Allergy Clin. Immunol.">
        <title>High-quality assembly of Dermatophagoides pteronyssinus genome and transcriptome reveals a wide range of novel allergens.</title>
        <authorList>
            <person name="Liu X.Y."/>
            <person name="Yang K.Y."/>
            <person name="Wang M.Q."/>
            <person name="Kwok J.S."/>
            <person name="Zeng X."/>
            <person name="Yang Z."/>
            <person name="Xiao X.J."/>
            <person name="Lau C.P."/>
            <person name="Li Y."/>
            <person name="Huang Z.M."/>
            <person name="Ba J.G."/>
            <person name="Yim A.K."/>
            <person name="Ouyang C.Y."/>
            <person name="Ngai S.M."/>
            <person name="Chan T.F."/>
            <person name="Leung E.L."/>
            <person name="Liu L."/>
            <person name="Liu Z.G."/>
            <person name="Tsui S.K."/>
        </authorList>
    </citation>
    <scope>NUCLEOTIDE SEQUENCE [LARGE SCALE GENOMIC DNA]</scope>
    <source>
        <strain evidence="1">Derp</strain>
    </source>
</reference>
<comment type="caution">
    <text evidence="1">The sequence shown here is derived from an EMBL/GenBank/DDBJ whole genome shotgun (WGS) entry which is preliminary data.</text>
</comment>